<dbReference type="GO" id="GO:0016151">
    <property type="term" value="F:nickel cation binding"/>
    <property type="evidence" value="ECO:0007669"/>
    <property type="project" value="UniProtKB-UniRule"/>
</dbReference>
<dbReference type="PANTHER" id="PTHR34535">
    <property type="entry name" value="HYDROGENASE MATURATION FACTOR HYPA"/>
    <property type="match status" value="1"/>
</dbReference>
<feature type="binding site" evidence="4">
    <location>
        <position position="89"/>
    </location>
    <ligand>
        <name>Zn(2+)</name>
        <dbReference type="ChEBI" id="CHEBI:29105"/>
    </ligand>
</feature>
<feature type="binding site" evidence="4">
    <location>
        <position position="92"/>
    </location>
    <ligand>
        <name>Zn(2+)</name>
        <dbReference type="ChEBI" id="CHEBI:29105"/>
    </ligand>
</feature>
<dbReference type="GO" id="GO:0051604">
    <property type="term" value="P:protein maturation"/>
    <property type="evidence" value="ECO:0007669"/>
    <property type="project" value="InterPro"/>
</dbReference>
<dbReference type="Proteomes" id="UP000007382">
    <property type="component" value="Chromosome"/>
</dbReference>
<dbReference type="eggNOG" id="COG0375">
    <property type="taxonomic scope" value="Bacteria"/>
</dbReference>
<protein>
    <recommendedName>
        <fullName evidence="4">Hydrogenase maturation factor HypA</fullName>
    </recommendedName>
</protein>
<dbReference type="PATRIC" id="fig|1162668.3.peg.2891"/>
<feature type="binding site" evidence="4">
    <location>
        <position position="73"/>
    </location>
    <ligand>
        <name>Zn(2+)</name>
        <dbReference type="ChEBI" id="CHEBI:29105"/>
    </ligand>
</feature>
<gene>
    <name evidence="4" type="primary">hypA</name>
    <name evidence="5" type="ordered locus">LFE_2434</name>
</gene>
<feature type="binding site" evidence="4">
    <location>
        <position position="76"/>
    </location>
    <ligand>
        <name>Zn(2+)</name>
        <dbReference type="ChEBI" id="CHEBI:29105"/>
    </ligand>
</feature>
<dbReference type="RefSeq" id="WP_014450588.1">
    <property type="nucleotide sequence ID" value="NC_017094.1"/>
</dbReference>
<evidence type="ECO:0000256" key="1">
    <source>
        <dbReference type="ARBA" id="ARBA00022596"/>
    </source>
</evidence>
<dbReference type="Gene3D" id="3.30.2320.80">
    <property type="match status" value="1"/>
</dbReference>
<feature type="binding site" evidence="4">
    <location>
        <position position="2"/>
    </location>
    <ligand>
        <name>Ni(2+)</name>
        <dbReference type="ChEBI" id="CHEBI:49786"/>
    </ligand>
</feature>
<dbReference type="KEGG" id="lfc:LFE_2434"/>
<comment type="similarity">
    <text evidence="4">Belongs to the HypA/HybF family.</text>
</comment>
<evidence type="ECO:0000256" key="4">
    <source>
        <dbReference type="HAMAP-Rule" id="MF_00213"/>
    </source>
</evidence>
<reference evidence="5 6" key="1">
    <citation type="journal article" date="2012" name="J. Bacteriol.">
        <title>Complete Genome Sequence of Leptospirillum ferrooxidans Strain C2-3, Isolated from a Fresh Volcanic Ash Deposit on the Island of Miyake, Japan.</title>
        <authorList>
            <person name="Fujimura R."/>
            <person name="Sato Y."/>
            <person name="Nishizawa T."/>
            <person name="Oshima K."/>
            <person name="Kim S.-W."/>
            <person name="Hattori M."/>
            <person name="Kamijo T."/>
            <person name="Ohta H."/>
        </authorList>
    </citation>
    <scope>NUCLEOTIDE SEQUENCE [LARGE SCALE GENOMIC DNA]</scope>
    <source>
        <strain evidence="5 6">C2-3</strain>
    </source>
</reference>
<proteinExistence type="inferred from homology"/>
<dbReference type="Pfam" id="PF01155">
    <property type="entry name" value="HypA"/>
    <property type="match status" value="1"/>
</dbReference>
<evidence type="ECO:0000256" key="2">
    <source>
        <dbReference type="ARBA" id="ARBA00022723"/>
    </source>
</evidence>
<evidence type="ECO:0000313" key="5">
    <source>
        <dbReference type="EMBL" id="BAM08105.1"/>
    </source>
</evidence>
<dbReference type="STRING" id="1162668.LFE_2434"/>
<dbReference type="AlphaFoldDB" id="I0IS56"/>
<keyword evidence="1 4" id="KW-0533">Nickel</keyword>
<sequence>MHELSLATSLLELLEERALLDAFSRVQKIVLKVGELSGVSIPALRQGFEFATKGTLAEGAKMDIIEPPGSGWCFTCERTVPLRDPFRSCPYCGKSAVTPTGGMEFMVVELVVL</sequence>
<name>I0IS56_LEPFC</name>
<keyword evidence="2 4" id="KW-0479">Metal-binding</keyword>
<dbReference type="EMBL" id="AP012342">
    <property type="protein sequence ID" value="BAM08105.1"/>
    <property type="molecule type" value="Genomic_DNA"/>
</dbReference>
<keyword evidence="3 4" id="KW-0862">Zinc</keyword>
<dbReference type="HOGENOM" id="CLU_126929_0_0_0"/>
<accession>I0IS56</accession>
<dbReference type="PANTHER" id="PTHR34535:SF3">
    <property type="entry name" value="HYDROGENASE MATURATION FACTOR HYPA"/>
    <property type="match status" value="1"/>
</dbReference>
<organism evidence="5 6">
    <name type="scientific">Leptospirillum ferrooxidans (strain C2-3)</name>
    <dbReference type="NCBI Taxonomy" id="1162668"/>
    <lineage>
        <taxon>Bacteria</taxon>
        <taxon>Pseudomonadati</taxon>
        <taxon>Nitrospirota</taxon>
        <taxon>Nitrospiria</taxon>
        <taxon>Nitrospirales</taxon>
        <taxon>Nitrospiraceae</taxon>
        <taxon>Leptospirillum</taxon>
    </lineage>
</organism>
<dbReference type="InterPro" id="IPR000688">
    <property type="entry name" value="HypA/HybF"/>
</dbReference>
<dbReference type="PIRSF" id="PIRSF004761">
    <property type="entry name" value="Hydrgn_mat_HypA"/>
    <property type="match status" value="1"/>
</dbReference>
<keyword evidence="6" id="KW-1185">Reference proteome</keyword>
<reference evidence="6" key="2">
    <citation type="submission" date="2012-03" db="EMBL/GenBank/DDBJ databases">
        <title>The complete genome sequence of the pioneer microbe on fresh volcanic deposit, Leptospirillum ferrooxidans strain C2-3.</title>
        <authorList>
            <person name="Fujimura R."/>
            <person name="Sato Y."/>
            <person name="Nishizawa T."/>
            <person name="Nanba K."/>
            <person name="Oshima K."/>
            <person name="Hattori M."/>
            <person name="Kamijo T."/>
            <person name="Ohta H."/>
        </authorList>
    </citation>
    <scope>NUCLEOTIDE SEQUENCE [LARGE SCALE GENOMIC DNA]</scope>
    <source>
        <strain evidence="6">C2-3</strain>
    </source>
</reference>
<evidence type="ECO:0000256" key="3">
    <source>
        <dbReference type="ARBA" id="ARBA00022833"/>
    </source>
</evidence>
<evidence type="ECO:0000313" key="6">
    <source>
        <dbReference type="Proteomes" id="UP000007382"/>
    </source>
</evidence>
<comment type="function">
    <text evidence="4">Involved in the maturation of [NiFe] hydrogenases. Required for nickel insertion into the metal center of the hydrogenase.</text>
</comment>
<dbReference type="GO" id="GO:0008270">
    <property type="term" value="F:zinc ion binding"/>
    <property type="evidence" value="ECO:0007669"/>
    <property type="project" value="UniProtKB-UniRule"/>
</dbReference>
<dbReference type="OrthoDB" id="288014at2"/>
<dbReference type="HAMAP" id="MF_00213">
    <property type="entry name" value="HypA_HybF"/>
    <property type="match status" value="1"/>
</dbReference>